<name>A0AAE0PAN8_SORBR</name>
<dbReference type="EMBL" id="JAUTDP010000009">
    <property type="protein sequence ID" value="KAK3396418.1"/>
    <property type="molecule type" value="Genomic_DNA"/>
</dbReference>
<dbReference type="Proteomes" id="UP001281003">
    <property type="component" value="Unassembled WGS sequence"/>
</dbReference>
<keyword evidence="2" id="KW-1185">Reference proteome</keyword>
<evidence type="ECO:0000313" key="1">
    <source>
        <dbReference type="EMBL" id="KAK3396418.1"/>
    </source>
</evidence>
<organism evidence="1 2">
    <name type="scientific">Sordaria brevicollis</name>
    <dbReference type="NCBI Taxonomy" id="83679"/>
    <lineage>
        <taxon>Eukaryota</taxon>
        <taxon>Fungi</taxon>
        <taxon>Dikarya</taxon>
        <taxon>Ascomycota</taxon>
        <taxon>Pezizomycotina</taxon>
        <taxon>Sordariomycetes</taxon>
        <taxon>Sordariomycetidae</taxon>
        <taxon>Sordariales</taxon>
        <taxon>Sordariaceae</taxon>
        <taxon>Sordaria</taxon>
    </lineage>
</organism>
<dbReference type="AlphaFoldDB" id="A0AAE0PAN8"/>
<accession>A0AAE0PAN8</accession>
<sequence length="198" mass="21746">MQTNSSFLYVAAYLVGFLISQSLRPRLANQMPEKPRGYQRMQVDARTESLRKASGRTATNRMIVQSSLSAQGGFQWPLVTYHDTITFPSTTSRKTTPPPPPYNPTVLAKPAVLWLPMWIPALGSMARSVQQGAVITIVANMQFDEPSQAPCHNPSQCPLAIPPKFDFGINEADLGGDLFFGARPIHVSQGHASRGLHE</sequence>
<protein>
    <submittedName>
        <fullName evidence="1">Uncharacterized protein</fullName>
    </submittedName>
</protein>
<evidence type="ECO:0000313" key="2">
    <source>
        <dbReference type="Proteomes" id="UP001281003"/>
    </source>
</evidence>
<proteinExistence type="predicted"/>
<comment type="caution">
    <text evidence="1">The sequence shown here is derived from an EMBL/GenBank/DDBJ whole genome shotgun (WGS) entry which is preliminary data.</text>
</comment>
<gene>
    <name evidence="1" type="ORF">B0T20DRAFT_394940</name>
</gene>
<reference evidence="1" key="1">
    <citation type="journal article" date="2023" name="Mol. Phylogenet. Evol.">
        <title>Genome-scale phylogeny and comparative genomics of the fungal order Sordariales.</title>
        <authorList>
            <person name="Hensen N."/>
            <person name="Bonometti L."/>
            <person name="Westerberg I."/>
            <person name="Brannstrom I.O."/>
            <person name="Guillou S."/>
            <person name="Cros-Aarteil S."/>
            <person name="Calhoun S."/>
            <person name="Haridas S."/>
            <person name="Kuo A."/>
            <person name="Mondo S."/>
            <person name="Pangilinan J."/>
            <person name="Riley R."/>
            <person name="LaButti K."/>
            <person name="Andreopoulos B."/>
            <person name="Lipzen A."/>
            <person name="Chen C."/>
            <person name="Yan M."/>
            <person name="Daum C."/>
            <person name="Ng V."/>
            <person name="Clum A."/>
            <person name="Steindorff A."/>
            <person name="Ohm R.A."/>
            <person name="Martin F."/>
            <person name="Silar P."/>
            <person name="Natvig D.O."/>
            <person name="Lalanne C."/>
            <person name="Gautier V."/>
            <person name="Ament-Velasquez S.L."/>
            <person name="Kruys A."/>
            <person name="Hutchinson M.I."/>
            <person name="Powell A.J."/>
            <person name="Barry K."/>
            <person name="Miller A.N."/>
            <person name="Grigoriev I.V."/>
            <person name="Debuchy R."/>
            <person name="Gladieux P."/>
            <person name="Hiltunen Thoren M."/>
            <person name="Johannesson H."/>
        </authorList>
    </citation>
    <scope>NUCLEOTIDE SEQUENCE</scope>
    <source>
        <strain evidence="1">FGSC 1904</strain>
    </source>
</reference>
<reference evidence="1" key="2">
    <citation type="submission" date="2023-07" db="EMBL/GenBank/DDBJ databases">
        <authorList>
            <consortium name="Lawrence Berkeley National Laboratory"/>
            <person name="Haridas S."/>
            <person name="Hensen N."/>
            <person name="Bonometti L."/>
            <person name="Westerberg I."/>
            <person name="Brannstrom I.O."/>
            <person name="Guillou S."/>
            <person name="Cros-Aarteil S."/>
            <person name="Calhoun S."/>
            <person name="Kuo A."/>
            <person name="Mondo S."/>
            <person name="Pangilinan J."/>
            <person name="Riley R."/>
            <person name="LaButti K."/>
            <person name="Andreopoulos B."/>
            <person name="Lipzen A."/>
            <person name="Chen C."/>
            <person name="Yanf M."/>
            <person name="Daum C."/>
            <person name="Ng V."/>
            <person name="Clum A."/>
            <person name="Steindorff A."/>
            <person name="Ohm R."/>
            <person name="Martin F."/>
            <person name="Silar P."/>
            <person name="Natvig D."/>
            <person name="Lalanne C."/>
            <person name="Gautier V."/>
            <person name="Ament-velasquez S.L."/>
            <person name="Kruys A."/>
            <person name="Hutchinson M.I."/>
            <person name="Powell A.J."/>
            <person name="Barry K."/>
            <person name="Miller A.N."/>
            <person name="Grigoriev I.V."/>
            <person name="Debuchy R."/>
            <person name="Gladieux P."/>
            <person name="Thoren M.H."/>
            <person name="Johannesson H."/>
        </authorList>
    </citation>
    <scope>NUCLEOTIDE SEQUENCE</scope>
    <source>
        <strain evidence="1">FGSC 1904</strain>
    </source>
</reference>